<name>A0A518KDN0_9BACT</name>
<dbReference type="SUPFAM" id="SSF56104">
    <property type="entry name" value="SAICAR synthase-like"/>
    <property type="match status" value="1"/>
</dbReference>
<proteinExistence type="inferred from homology"/>
<dbReference type="KEGG" id="bmei:Spa11_41270"/>
<comment type="pathway">
    <text evidence="1 8">Purine metabolism; IMP biosynthesis via de novo pathway; 5-amino-1-(5-phospho-D-ribosyl)imidazole-4-carboxamide from 5-amino-1-(5-phospho-D-ribosyl)imidazole-4-carboxylate: step 1/2.</text>
</comment>
<evidence type="ECO:0000256" key="5">
    <source>
        <dbReference type="ARBA" id="ARBA00022755"/>
    </source>
</evidence>
<evidence type="ECO:0000313" key="11">
    <source>
        <dbReference type="Proteomes" id="UP000316426"/>
    </source>
</evidence>
<dbReference type="Proteomes" id="UP000316426">
    <property type="component" value="Chromosome"/>
</dbReference>
<dbReference type="UniPathway" id="UPA00074">
    <property type="reaction ID" value="UER00131"/>
</dbReference>
<dbReference type="InterPro" id="IPR001636">
    <property type="entry name" value="SAICAR_synth"/>
</dbReference>
<evidence type="ECO:0000259" key="9">
    <source>
        <dbReference type="Pfam" id="PF01259"/>
    </source>
</evidence>
<dbReference type="PROSITE" id="PS01058">
    <property type="entry name" value="SAICAR_SYNTHETASE_2"/>
    <property type="match status" value="1"/>
</dbReference>
<keyword evidence="4 8" id="KW-0547">Nucleotide-binding</keyword>
<dbReference type="PROSITE" id="PS01057">
    <property type="entry name" value="SAICAR_SYNTHETASE_1"/>
    <property type="match status" value="1"/>
</dbReference>
<dbReference type="InterPro" id="IPR018236">
    <property type="entry name" value="SAICAR_synthetase_CS"/>
</dbReference>
<evidence type="ECO:0000256" key="8">
    <source>
        <dbReference type="HAMAP-Rule" id="MF_00137"/>
    </source>
</evidence>
<dbReference type="EC" id="6.3.2.6" evidence="8"/>
<dbReference type="Gene3D" id="3.30.200.20">
    <property type="entry name" value="Phosphorylase Kinase, domain 1"/>
    <property type="match status" value="1"/>
</dbReference>
<comment type="catalytic activity">
    <reaction evidence="7 8">
        <text>5-amino-1-(5-phospho-D-ribosyl)imidazole-4-carboxylate + L-aspartate + ATP = (2S)-2-[5-amino-1-(5-phospho-beta-D-ribosyl)imidazole-4-carboxamido]succinate + ADP + phosphate + 2 H(+)</text>
        <dbReference type="Rhea" id="RHEA:22628"/>
        <dbReference type="ChEBI" id="CHEBI:15378"/>
        <dbReference type="ChEBI" id="CHEBI:29991"/>
        <dbReference type="ChEBI" id="CHEBI:30616"/>
        <dbReference type="ChEBI" id="CHEBI:43474"/>
        <dbReference type="ChEBI" id="CHEBI:58443"/>
        <dbReference type="ChEBI" id="CHEBI:77657"/>
        <dbReference type="ChEBI" id="CHEBI:456216"/>
        <dbReference type="EC" id="6.3.2.6"/>
    </reaction>
</comment>
<dbReference type="GO" id="GO:0004639">
    <property type="term" value="F:phosphoribosylaminoimidazolesuccinocarboxamide synthase activity"/>
    <property type="evidence" value="ECO:0007669"/>
    <property type="project" value="UniProtKB-UniRule"/>
</dbReference>
<dbReference type="HAMAP" id="MF_00137">
    <property type="entry name" value="SAICAR_synth"/>
    <property type="match status" value="1"/>
</dbReference>
<dbReference type="PANTHER" id="PTHR43700">
    <property type="entry name" value="PHOSPHORIBOSYLAMINOIMIDAZOLE-SUCCINOCARBOXAMIDE SYNTHASE"/>
    <property type="match status" value="1"/>
</dbReference>
<keyword evidence="11" id="KW-1185">Reference proteome</keyword>
<evidence type="ECO:0000256" key="6">
    <source>
        <dbReference type="ARBA" id="ARBA00022840"/>
    </source>
</evidence>
<dbReference type="RefSeq" id="WP_145116089.1">
    <property type="nucleotide sequence ID" value="NZ_CP036349.1"/>
</dbReference>
<accession>A0A518KDN0</accession>
<evidence type="ECO:0000256" key="2">
    <source>
        <dbReference type="ARBA" id="ARBA00010190"/>
    </source>
</evidence>
<dbReference type="NCBIfam" id="TIGR00081">
    <property type="entry name" value="purC"/>
    <property type="match status" value="1"/>
</dbReference>
<protein>
    <recommendedName>
        <fullName evidence="8">Phosphoribosylaminoimidazole-succinocarboxamide synthase</fullName>
        <ecNumber evidence="8">6.3.2.6</ecNumber>
    </recommendedName>
    <alternativeName>
        <fullName evidence="8">SAICAR synthetase</fullName>
    </alternativeName>
</protein>
<dbReference type="AlphaFoldDB" id="A0A518KDN0"/>
<keyword evidence="5 8" id="KW-0658">Purine biosynthesis</keyword>
<gene>
    <name evidence="8 10" type="primary">purC</name>
    <name evidence="10" type="ORF">Spa11_41270</name>
</gene>
<evidence type="ECO:0000256" key="4">
    <source>
        <dbReference type="ARBA" id="ARBA00022741"/>
    </source>
</evidence>
<sequence length="296" mass="32846">MSSSDLPGYEPRRGKVRDVYDLGEHVLLVASDRISAFDWVLPTAIPDKGRVLTQLSRFWFGRLGVAAPVGHHLVTCDVEAMRLPEGANLERLAGRSMLCRKTSVVPFECVARGYLSGSGWNEYRSGGAVCGVALPAGLVESDRLPEPIFTPATKAELGEHDENVSYDRMQRDLGEGLARQLRDATLAIYSAGAEHAATCGLLIADTKFEFGQTPDGELLLIDELLTPDSSRFWPADRYQPGGAQPSFDKQFVRDWLLQSDWDRESPPPMLPDDIVQRTRAKYVEAYERLTGETFAW</sequence>
<dbReference type="EMBL" id="CP036349">
    <property type="protein sequence ID" value="QDV75904.1"/>
    <property type="molecule type" value="Genomic_DNA"/>
</dbReference>
<dbReference type="GO" id="GO:0005524">
    <property type="term" value="F:ATP binding"/>
    <property type="evidence" value="ECO:0007669"/>
    <property type="project" value="UniProtKB-KW"/>
</dbReference>
<dbReference type="PANTHER" id="PTHR43700:SF1">
    <property type="entry name" value="PHOSPHORIBOSYLAMINOIMIDAZOLE-SUCCINOCARBOXAMIDE SYNTHASE"/>
    <property type="match status" value="1"/>
</dbReference>
<organism evidence="10 11">
    <name type="scientific">Botrimarina mediterranea</name>
    <dbReference type="NCBI Taxonomy" id="2528022"/>
    <lineage>
        <taxon>Bacteria</taxon>
        <taxon>Pseudomonadati</taxon>
        <taxon>Planctomycetota</taxon>
        <taxon>Planctomycetia</taxon>
        <taxon>Pirellulales</taxon>
        <taxon>Lacipirellulaceae</taxon>
        <taxon>Botrimarina</taxon>
    </lineage>
</organism>
<dbReference type="FunFam" id="3.30.470.20:FF:000015">
    <property type="entry name" value="Phosphoribosylaminoimidazole-succinocarboxamide synthase"/>
    <property type="match status" value="1"/>
</dbReference>
<keyword evidence="3 8" id="KW-0436">Ligase</keyword>
<dbReference type="GO" id="GO:0005737">
    <property type="term" value="C:cytoplasm"/>
    <property type="evidence" value="ECO:0007669"/>
    <property type="project" value="TreeGrafter"/>
</dbReference>
<reference evidence="10 11" key="1">
    <citation type="submission" date="2019-02" db="EMBL/GenBank/DDBJ databases">
        <title>Deep-cultivation of Planctomycetes and their phenomic and genomic characterization uncovers novel biology.</title>
        <authorList>
            <person name="Wiegand S."/>
            <person name="Jogler M."/>
            <person name="Boedeker C."/>
            <person name="Pinto D."/>
            <person name="Vollmers J."/>
            <person name="Rivas-Marin E."/>
            <person name="Kohn T."/>
            <person name="Peeters S.H."/>
            <person name="Heuer A."/>
            <person name="Rast P."/>
            <person name="Oberbeckmann S."/>
            <person name="Bunk B."/>
            <person name="Jeske O."/>
            <person name="Meyerdierks A."/>
            <person name="Storesund J.E."/>
            <person name="Kallscheuer N."/>
            <person name="Luecker S."/>
            <person name="Lage O.M."/>
            <person name="Pohl T."/>
            <person name="Merkel B.J."/>
            <person name="Hornburger P."/>
            <person name="Mueller R.-W."/>
            <person name="Bruemmer F."/>
            <person name="Labrenz M."/>
            <person name="Spormann A.M."/>
            <person name="Op den Camp H."/>
            <person name="Overmann J."/>
            <person name="Amann R."/>
            <person name="Jetten M.S.M."/>
            <person name="Mascher T."/>
            <person name="Medema M.H."/>
            <person name="Devos D.P."/>
            <person name="Kaster A.-K."/>
            <person name="Ovreas L."/>
            <person name="Rohde M."/>
            <person name="Galperin M.Y."/>
            <person name="Jogler C."/>
        </authorList>
    </citation>
    <scope>NUCLEOTIDE SEQUENCE [LARGE SCALE GENOMIC DNA]</scope>
    <source>
        <strain evidence="10 11">Spa11</strain>
    </source>
</reference>
<feature type="domain" description="SAICAR synthetase/ADE2 N-terminal" evidence="9">
    <location>
        <begin position="13"/>
        <end position="265"/>
    </location>
</feature>
<evidence type="ECO:0000256" key="1">
    <source>
        <dbReference type="ARBA" id="ARBA00004672"/>
    </source>
</evidence>
<dbReference type="Gene3D" id="3.30.470.20">
    <property type="entry name" value="ATP-grasp fold, B domain"/>
    <property type="match status" value="1"/>
</dbReference>
<dbReference type="Pfam" id="PF01259">
    <property type="entry name" value="SAICAR_synt"/>
    <property type="match status" value="1"/>
</dbReference>
<keyword evidence="6 8" id="KW-0067">ATP-binding</keyword>
<evidence type="ECO:0000256" key="3">
    <source>
        <dbReference type="ARBA" id="ARBA00022598"/>
    </source>
</evidence>
<dbReference type="NCBIfam" id="NF010568">
    <property type="entry name" value="PRK13961.1"/>
    <property type="match status" value="1"/>
</dbReference>
<evidence type="ECO:0000256" key="7">
    <source>
        <dbReference type="ARBA" id="ARBA00048475"/>
    </source>
</evidence>
<dbReference type="InterPro" id="IPR028923">
    <property type="entry name" value="SAICAR_synt/ADE2_N"/>
</dbReference>
<comment type="similarity">
    <text evidence="2 8">Belongs to the SAICAR synthetase family.</text>
</comment>
<evidence type="ECO:0000313" key="10">
    <source>
        <dbReference type="EMBL" id="QDV75904.1"/>
    </source>
</evidence>
<dbReference type="GO" id="GO:0006189">
    <property type="term" value="P:'de novo' IMP biosynthetic process"/>
    <property type="evidence" value="ECO:0007669"/>
    <property type="project" value="UniProtKB-UniRule"/>
</dbReference>
<dbReference type="CDD" id="cd01414">
    <property type="entry name" value="SAICAR_synt_Sc"/>
    <property type="match status" value="1"/>
</dbReference>